<proteinExistence type="predicted"/>
<dbReference type="GO" id="GO:0016020">
    <property type="term" value="C:membrane"/>
    <property type="evidence" value="ECO:0007669"/>
    <property type="project" value="TreeGrafter"/>
</dbReference>
<dbReference type="Proteomes" id="UP000215127">
    <property type="component" value="Chromosome 1"/>
</dbReference>
<dbReference type="InterPro" id="IPR000626">
    <property type="entry name" value="Ubiquitin-like_dom"/>
</dbReference>
<dbReference type="STRING" id="1276538.A0A1X7REM3"/>
<dbReference type="AlphaFoldDB" id="A0A1X7REM3"/>
<evidence type="ECO:0008006" key="7">
    <source>
        <dbReference type="Google" id="ProtNLM"/>
    </source>
</evidence>
<evidence type="ECO:0000256" key="2">
    <source>
        <dbReference type="SAM" id="MobiDB-lite"/>
    </source>
</evidence>
<dbReference type="Gene3D" id="3.10.20.90">
    <property type="entry name" value="Phosphatidylinositol 3-kinase Catalytic Subunit, Chain A, domain 1"/>
    <property type="match status" value="1"/>
</dbReference>
<dbReference type="PROSITE" id="PS50053">
    <property type="entry name" value="UBIQUITIN_2"/>
    <property type="match status" value="1"/>
</dbReference>
<feature type="region of interest" description="Disordered" evidence="2">
    <location>
        <begin position="121"/>
        <end position="198"/>
    </location>
</feature>
<evidence type="ECO:0000259" key="3">
    <source>
        <dbReference type="PROSITE" id="PS50053"/>
    </source>
</evidence>
<dbReference type="GO" id="GO:0005829">
    <property type="term" value="C:cytosol"/>
    <property type="evidence" value="ECO:0007669"/>
    <property type="project" value="TreeGrafter"/>
</dbReference>
<feature type="compositionally biased region" description="Basic residues" evidence="2">
    <location>
        <begin position="148"/>
        <end position="161"/>
    </location>
</feature>
<evidence type="ECO:0000259" key="4">
    <source>
        <dbReference type="PROSITE" id="PS51035"/>
    </source>
</evidence>
<sequence length="286" mass="31600">MSWSSRLGNLGRFSPFTRSPPQGSTKADSPVDHGPERDTDVLILRNKKKEHAVHFPAYSIVKGELTVGQVRDQAAKKVGSDPRRIKLLYRGKNLKDDSRTCKIEGLRDGAELMLTVAEGMAAGSGSDSDSDDDVDGIDGQTTGDGEGKRRRNRGKKSKRRKQREEREGVSGSSTPQNGSLGVPSSQQPSRTQSPRLPATALEKLSELHDKLQTYMPDCRAFEASPPAEPAKREFEHKRLSETILAQVLLKLDAVETEGDAEARSRRKELVRETQEVLTRLDAVMKK</sequence>
<dbReference type="PANTHER" id="PTHR12329:SF16">
    <property type="entry name" value="BAG FAMILY MOLECULAR CHAPERONE REGULATOR 1"/>
    <property type="match status" value="1"/>
</dbReference>
<dbReference type="Gene3D" id="1.20.58.120">
    <property type="entry name" value="BAG domain"/>
    <property type="match status" value="1"/>
</dbReference>
<dbReference type="EMBL" id="LT853692">
    <property type="protein sequence ID" value="SMQ45843.1"/>
    <property type="molecule type" value="Genomic_DNA"/>
</dbReference>
<feature type="domain" description="Ubiquitin-like" evidence="3">
    <location>
        <begin position="61"/>
        <end position="116"/>
    </location>
</feature>
<dbReference type="InterPro" id="IPR003103">
    <property type="entry name" value="BAG_domain"/>
</dbReference>
<keyword evidence="6" id="KW-1185">Reference proteome</keyword>
<dbReference type="GO" id="GO:0050821">
    <property type="term" value="P:protein stabilization"/>
    <property type="evidence" value="ECO:0007669"/>
    <property type="project" value="TreeGrafter"/>
</dbReference>
<dbReference type="Pfam" id="PF00240">
    <property type="entry name" value="ubiquitin"/>
    <property type="match status" value="1"/>
</dbReference>
<dbReference type="SUPFAM" id="SSF63491">
    <property type="entry name" value="BAG domain"/>
    <property type="match status" value="1"/>
</dbReference>
<dbReference type="InterPro" id="IPR029071">
    <property type="entry name" value="Ubiquitin-like_domsf"/>
</dbReference>
<feature type="region of interest" description="Disordered" evidence="2">
    <location>
        <begin position="1"/>
        <end position="38"/>
    </location>
</feature>
<accession>A0A1X7REM3</accession>
<evidence type="ECO:0000313" key="5">
    <source>
        <dbReference type="EMBL" id="SMQ45843.1"/>
    </source>
</evidence>
<feature type="compositionally biased region" description="Polar residues" evidence="2">
    <location>
        <begin position="170"/>
        <end position="179"/>
    </location>
</feature>
<dbReference type="Pfam" id="PF02179">
    <property type="entry name" value="BAG"/>
    <property type="match status" value="1"/>
</dbReference>
<dbReference type="InterPro" id="IPR036533">
    <property type="entry name" value="BAG_dom_sf"/>
</dbReference>
<dbReference type="CDD" id="cd17039">
    <property type="entry name" value="Ubl_ubiquitin_like"/>
    <property type="match status" value="1"/>
</dbReference>
<dbReference type="SMART" id="SM00264">
    <property type="entry name" value="BAG"/>
    <property type="match status" value="1"/>
</dbReference>
<feature type="compositionally biased region" description="Basic and acidic residues" evidence="2">
    <location>
        <begin position="29"/>
        <end position="38"/>
    </location>
</feature>
<name>A0A1X7REM3_ZYMT9</name>
<feature type="domain" description="BAG" evidence="4">
    <location>
        <begin position="200"/>
        <end position="284"/>
    </location>
</feature>
<feature type="compositionally biased region" description="Polar residues" evidence="2">
    <location>
        <begin position="16"/>
        <end position="27"/>
    </location>
</feature>
<gene>
    <name evidence="5" type="ORF">ZT3D7_G988</name>
</gene>
<dbReference type="PROSITE" id="PS51035">
    <property type="entry name" value="BAG"/>
    <property type="match status" value="1"/>
</dbReference>
<dbReference type="GO" id="GO:0051087">
    <property type="term" value="F:protein-folding chaperone binding"/>
    <property type="evidence" value="ECO:0007669"/>
    <property type="project" value="InterPro"/>
</dbReference>
<dbReference type="PANTHER" id="PTHR12329">
    <property type="entry name" value="BCL2-ASSOCIATED ATHANOGENE"/>
    <property type="match status" value="1"/>
</dbReference>
<dbReference type="GO" id="GO:0000774">
    <property type="term" value="F:adenyl-nucleotide exchange factor activity"/>
    <property type="evidence" value="ECO:0007669"/>
    <property type="project" value="TreeGrafter"/>
</dbReference>
<protein>
    <recommendedName>
        <fullName evidence="7">BAG domain-containing protein</fullName>
    </recommendedName>
</protein>
<evidence type="ECO:0000313" key="6">
    <source>
        <dbReference type="Proteomes" id="UP000215127"/>
    </source>
</evidence>
<reference evidence="5 6" key="1">
    <citation type="submission" date="2016-06" db="EMBL/GenBank/DDBJ databases">
        <authorList>
            <person name="Kjaerup R.B."/>
            <person name="Dalgaard T.S."/>
            <person name="Juul-Madsen H.R."/>
        </authorList>
    </citation>
    <scope>NUCLEOTIDE SEQUENCE [LARGE SCALE GENOMIC DNA]</scope>
</reference>
<organism evidence="5 6">
    <name type="scientific">Zymoseptoria tritici (strain ST99CH_3D7)</name>
    <dbReference type="NCBI Taxonomy" id="1276538"/>
    <lineage>
        <taxon>Eukaryota</taxon>
        <taxon>Fungi</taxon>
        <taxon>Dikarya</taxon>
        <taxon>Ascomycota</taxon>
        <taxon>Pezizomycotina</taxon>
        <taxon>Dothideomycetes</taxon>
        <taxon>Dothideomycetidae</taxon>
        <taxon>Mycosphaerellales</taxon>
        <taxon>Mycosphaerellaceae</taxon>
        <taxon>Zymoseptoria</taxon>
    </lineage>
</organism>
<keyword evidence="1" id="KW-0143">Chaperone</keyword>
<evidence type="ECO:0000256" key="1">
    <source>
        <dbReference type="ARBA" id="ARBA00023186"/>
    </source>
</evidence>
<feature type="compositionally biased region" description="Low complexity" evidence="2">
    <location>
        <begin position="183"/>
        <end position="197"/>
    </location>
</feature>
<dbReference type="InterPro" id="IPR039773">
    <property type="entry name" value="BAG_chaperone_regulator"/>
</dbReference>
<dbReference type="GO" id="GO:0005634">
    <property type="term" value="C:nucleus"/>
    <property type="evidence" value="ECO:0007669"/>
    <property type="project" value="TreeGrafter"/>
</dbReference>
<dbReference type="SUPFAM" id="SSF54236">
    <property type="entry name" value="Ubiquitin-like"/>
    <property type="match status" value="1"/>
</dbReference>